<reference evidence="1" key="1">
    <citation type="submission" date="2022-02" db="EMBL/GenBank/DDBJ databases">
        <authorList>
            <person name="Henning P.M."/>
            <person name="McCubbin A.G."/>
            <person name="Shore J.S."/>
        </authorList>
    </citation>
    <scope>NUCLEOTIDE SEQUENCE</scope>
    <source>
        <strain evidence="1">F60SS</strain>
        <tissue evidence="1">Leaves</tissue>
    </source>
</reference>
<organism evidence="1 2">
    <name type="scientific">Turnera subulata</name>
    <dbReference type="NCBI Taxonomy" id="218843"/>
    <lineage>
        <taxon>Eukaryota</taxon>
        <taxon>Viridiplantae</taxon>
        <taxon>Streptophyta</taxon>
        <taxon>Embryophyta</taxon>
        <taxon>Tracheophyta</taxon>
        <taxon>Spermatophyta</taxon>
        <taxon>Magnoliopsida</taxon>
        <taxon>eudicotyledons</taxon>
        <taxon>Gunneridae</taxon>
        <taxon>Pentapetalae</taxon>
        <taxon>rosids</taxon>
        <taxon>fabids</taxon>
        <taxon>Malpighiales</taxon>
        <taxon>Passifloraceae</taxon>
        <taxon>Turnera</taxon>
    </lineage>
</organism>
<dbReference type="EMBL" id="JAKUCV010006072">
    <property type="protein sequence ID" value="KAJ4828838.1"/>
    <property type="molecule type" value="Genomic_DNA"/>
</dbReference>
<reference evidence="1" key="2">
    <citation type="journal article" date="2023" name="Plants (Basel)">
        <title>Annotation of the Turnera subulata (Passifloraceae) Draft Genome Reveals the S-Locus Evolved after the Divergence of Turneroideae from Passifloroideae in a Stepwise Manner.</title>
        <authorList>
            <person name="Henning P.M."/>
            <person name="Roalson E.H."/>
            <person name="Mir W."/>
            <person name="McCubbin A.G."/>
            <person name="Shore J.S."/>
        </authorList>
    </citation>
    <scope>NUCLEOTIDE SEQUENCE</scope>
    <source>
        <strain evidence="1">F60SS</strain>
    </source>
</reference>
<name>A0A9Q0J578_9ROSI</name>
<evidence type="ECO:0000313" key="2">
    <source>
        <dbReference type="Proteomes" id="UP001141552"/>
    </source>
</evidence>
<evidence type="ECO:0000313" key="1">
    <source>
        <dbReference type="EMBL" id="KAJ4828838.1"/>
    </source>
</evidence>
<keyword evidence="2" id="KW-1185">Reference proteome</keyword>
<protein>
    <submittedName>
        <fullName evidence="1">Uncharacterized protein</fullName>
    </submittedName>
</protein>
<comment type="caution">
    <text evidence="1">The sequence shown here is derived from an EMBL/GenBank/DDBJ whole genome shotgun (WGS) entry which is preliminary data.</text>
</comment>
<dbReference type="OrthoDB" id="767245at2759"/>
<sequence>MEEYMRKLALWHTRTFTPLMAHDDLEPIMLSMGFEGQSPCNGWKEYAYVATHIVPAEQSQSQSPPRPRLPYPSIDGCHQLTFQSFIDAVSFYLRAYDVADVFHIRAMPLHRVHDRNRKWRKMQDDETVYVFRDGTIDPAAANYHLDNPGNDGCDSAIIRDKANKNPINLTVPLKDIITG</sequence>
<proteinExistence type="predicted"/>
<gene>
    <name evidence="1" type="ORF">Tsubulata_010495</name>
</gene>
<dbReference type="AlphaFoldDB" id="A0A9Q0J578"/>
<accession>A0A9Q0J578</accession>
<dbReference type="Proteomes" id="UP001141552">
    <property type="component" value="Unassembled WGS sequence"/>
</dbReference>